<sequence length="42" mass="4835">MSICTFLISIPYPPIKHKKSPIIKSSFSSHIILLKFYISLNQ</sequence>
<protein>
    <submittedName>
        <fullName evidence="1">Uncharacterized protein</fullName>
    </submittedName>
</protein>
<dbReference type="EMBL" id="KX190833">
    <property type="protein sequence ID" value="ANT40005.1"/>
    <property type="molecule type" value="Genomic_DNA"/>
</dbReference>
<keyword evidence="2" id="KW-1185">Reference proteome</keyword>
<accession>A0A1B1P7C4</accession>
<name>A0A1B1P7C4_9CAUD</name>
<gene>
    <name evidence="1" type="ORF">BMBtpLA2_45</name>
</gene>
<dbReference type="Proteomes" id="UP000221937">
    <property type="component" value="Segment"/>
</dbReference>
<evidence type="ECO:0000313" key="2">
    <source>
        <dbReference type="Proteomes" id="UP000221937"/>
    </source>
</evidence>
<organism evidence="1 2">
    <name type="scientific">Bacillus phage vB_BtS_BMBtp14</name>
    <dbReference type="NCBI Taxonomy" id="1868826"/>
    <lineage>
        <taxon>Viruses</taxon>
        <taxon>Duplodnaviria</taxon>
        <taxon>Heunggongvirae</taxon>
        <taxon>Uroviricota</taxon>
        <taxon>Caudoviricetes</taxon>
        <taxon>Skryabinvirinae</taxon>
        <taxon>Bembunaquatrovirus</taxon>
        <taxon>Bembunaquatrovirus BMBtp14</taxon>
    </lineage>
</organism>
<evidence type="ECO:0000313" key="1">
    <source>
        <dbReference type="EMBL" id="ANT40005.1"/>
    </source>
</evidence>
<proteinExistence type="predicted"/>
<reference evidence="1 2" key="1">
    <citation type="submission" date="2016-05" db="EMBL/GenBank/DDBJ databases">
        <title>Undiscovered low abundance phages are ubiquitous in bacterial genomes.</title>
        <authorList>
            <person name="Dong Z."/>
            <person name="Liu H."/>
            <person name="Zheng J."/>
            <person name="Peng D."/>
        </authorList>
    </citation>
    <scope>NUCLEOTIDE SEQUENCE [LARGE SCALE GENOMIC DNA]</scope>
</reference>